<dbReference type="AlphaFoldDB" id="A0A7X4KU61"/>
<comment type="caution">
    <text evidence="1">The sequence shown here is derived from an EMBL/GenBank/DDBJ whole genome shotgun (WGS) entry which is preliminary data.</text>
</comment>
<reference evidence="1 2" key="1">
    <citation type="submission" date="2020-01" db="EMBL/GenBank/DDBJ databases">
        <title>Vaginal microbiome of pregnant Indian women: Insights into the genome of dominants Lactobacillus species.</title>
        <authorList>
            <person name="Das B."/>
            <person name="Mehta O."/>
            <person name="Ghosh T.S."/>
            <person name="Kothidar A."/>
            <person name="Gowtham M.R."/>
            <person name="Mitra R."/>
            <person name="Kshetrapal P."/>
            <person name="Wadhwa N."/>
            <person name="Thiruvengadam R."/>
            <person name="Nair G.B."/>
            <person name="Bhatnagar S."/>
            <person name="Pore S."/>
        </authorList>
    </citation>
    <scope>NUCLEOTIDE SEQUENCE [LARGE SCALE GENOMIC DNA]</scope>
    <source>
        <strain evidence="1 2">Indica2</strain>
    </source>
</reference>
<dbReference type="RefSeq" id="WP_035443319.1">
    <property type="nucleotide sequence ID" value="NZ_CABMHY010000013.1"/>
</dbReference>
<accession>A0A7X4KU61</accession>
<evidence type="ECO:0000313" key="2">
    <source>
        <dbReference type="Proteomes" id="UP000460132"/>
    </source>
</evidence>
<dbReference type="EMBL" id="WWFF01000007">
    <property type="protein sequence ID" value="MYN53812.1"/>
    <property type="molecule type" value="Genomic_DNA"/>
</dbReference>
<organism evidence="1 2">
    <name type="scientific">Lactobacillus crispatus</name>
    <dbReference type="NCBI Taxonomy" id="47770"/>
    <lineage>
        <taxon>Bacteria</taxon>
        <taxon>Bacillati</taxon>
        <taxon>Bacillota</taxon>
        <taxon>Bacilli</taxon>
        <taxon>Lactobacillales</taxon>
        <taxon>Lactobacillaceae</taxon>
        <taxon>Lactobacillus</taxon>
    </lineage>
</organism>
<evidence type="ECO:0000313" key="1">
    <source>
        <dbReference type="EMBL" id="MYN53812.1"/>
    </source>
</evidence>
<dbReference type="SUPFAM" id="SSF52374">
    <property type="entry name" value="Nucleotidylyl transferase"/>
    <property type="match status" value="1"/>
</dbReference>
<name>A0A7X4KU61_9LACO</name>
<sequence>MVYSMSSPGSSSSFHLGTAIPFIYQDFMCRYDSLKGSKYDQVIALNELGLRTFDTKIYLENIKKMNLKWSGRKISDSNKEFYNFCKLSINKLINTGCIQRQDVPIFICPNNRQIFLSPGENYSLKLVEKQNCTTNGFVLPKIGWVSILDDHHLNPKFIGIGDVRHDLNSIISTPLGNLKVKIVPGLRSPTIFYKESVYSKSFDVNLNKRKSVVYKCKFCGHVLIPIETQTWTINFKKLENFSFLSGAIPLKHWQEIAKEINNTQIISRNRATAGISTIEINHNLGIENSILDPEFYIQFLPMYLAHKSGTAVKSLFISEVNQKYIINSLKLYQLFHENIIDHFYVVGILMGKNHLTMRKSNKNVVGLQESIDSYGIDAVRIFAAKSNLLVKRSRAFNKSDLIGAKRFVQNLLQKFENGSLVEHCDIEQLSNIMIQRLEKKMKDLDFAGAIRQLETFLRNISGDIPIDKQEQSNLLRVFDYLECFCPNLAQKLKKCCYLKLKRGK</sequence>
<gene>
    <name evidence="1" type="ORF">GTK63_05685</name>
</gene>
<proteinExistence type="predicted"/>
<dbReference type="Gene3D" id="1.10.730.10">
    <property type="entry name" value="Isoleucyl-tRNA Synthetase, Domain 1"/>
    <property type="match status" value="1"/>
</dbReference>
<protein>
    <submittedName>
        <fullName evidence="1">Uncharacterized protein</fullName>
    </submittedName>
</protein>
<dbReference type="InterPro" id="IPR014729">
    <property type="entry name" value="Rossmann-like_a/b/a_fold"/>
</dbReference>
<dbReference type="Proteomes" id="UP000460132">
    <property type="component" value="Unassembled WGS sequence"/>
</dbReference>
<dbReference type="Gene3D" id="3.40.50.620">
    <property type="entry name" value="HUPs"/>
    <property type="match status" value="2"/>
</dbReference>